<protein>
    <recommendedName>
        <fullName evidence="3">Four helix bundle protein</fullName>
    </recommendedName>
</protein>
<dbReference type="NCBIfam" id="TIGR02436">
    <property type="entry name" value="four helix bundle protein"/>
    <property type="match status" value="1"/>
</dbReference>
<dbReference type="InterPro" id="IPR036583">
    <property type="entry name" value="23S_rRNA_IVS_sf"/>
</dbReference>
<proteinExistence type="predicted"/>
<organism evidence="1 2">
    <name type="scientific">Candidatus Woykebacteria bacterium RBG_13_40_15</name>
    <dbReference type="NCBI Taxonomy" id="1802593"/>
    <lineage>
        <taxon>Bacteria</taxon>
        <taxon>Candidatus Woykeibacteriota</taxon>
    </lineage>
</organism>
<dbReference type="Pfam" id="PF05635">
    <property type="entry name" value="23S_rRNA_IVP"/>
    <property type="match status" value="1"/>
</dbReference>
<accession>A0A1G1W9P4</accession>
<dbReference type="PANTHER" id="PTHR38471:SF2">
    <property type="entry name" value="FOUR HELIX BUNDLE PROTEIN"/>
    <property type="match status" value="1"/>
</dbReference>
<comment type="caution">
    <text evidence="1">The sequence shown here is derived from an EMBL/GenBank/DDBJ whole genome shotgun (WGS) entry which is preliminary data.</text>
</comment>
<evidence type="ECO:0000313" key="2">
    <source>
        <dbReference type="Proteomes" id="UP000176631"/>
    </source>
</evidence>
<dbReference type="EMBL" id="MHCP01000011">
    <property type="protein sequence ID" value="OGY24403.1"/>
    <property type="molecule type" value="Genomic_DNA"/>
</dbReference>
<dbReference type="InterPro" id="IPR012657">
    <property type="entry name" value="23S_rRNA-intervening_sequence"/>
</dbReference>
<dbReference type="SUPFAM" id="SSF158446">
    <property type="entry name" value="IVS-encoded protein-like"/>
    <property type="match status" value="1"/>
</dbReference>
<sequence length="126" mass="14067">MRANNNEDFRRKLISRTFVLAKKVIHLVDKSPNKRSAWVISDQLIRATTSIGANIIEAQAASSKKDFINFLNHALKSGNETKFWLSLAKEIMPETADQISDLLKEVGELTKILGSSISTLKGKNKL</sequence>
<gene>
    <name evidence="1" type="ORF">A2172_01680</name>
</gene>
<dbReference type="AlphaFoldDB" id="A0A1G1W9P4"/>
<evidence type="ECO:0000313" key="1">
    <source>
        <dbReference type="EMBL" id="OGY24403.1"/>
    </source>
</evidence>
<name>A0A1G1W9P4_9BACT</name>
<dbReference type="PANTHER" id="PTHR38471">
    <property type="entry name" value="FOUR HELIX BUNDLE PROTEIN"/>
    <property type="match status" value="1"/>
</dbReference>
<dbReference type="Proteomes" id="UP000176631">
    <property type="component" value="Unassembled WGS sequence"/>
</dbReference>
<reference evidence="1 2" key="1">
    <citation type="journal article" date="2016" name="Nat. Commun.">
        <title>Thousands of microbial genomes shed light on interconnected biogeochemical processes in an aquifer system.</title>
        <authorList>
            <person name="Anantharaman K."/>
            <person name="Brown C.T."/>
            <person name="Hug L.A."/>
            <person name="Sharon I."/>
            <person name="Castelle C.J."/>
            <person name="Probst A.J."/>
            <person name="Thomas B.C."/>
            <person name="Singh A."/>
            <person name="Wilkins M.J."/>
            <person name="Karaoz U."/>
            <person name="Brodie E.L."/>
            <person name="Williams K.H."/>
            <person name="Hubbard S.S."/>
            <person name="Banfield J.F."/>
        </authorList>
    </citation>
    <scope>NUCLEOTIDE SEQUENCE [LARGE SCALE GENOMIC DNA]</scope>
</reference>
<dbReference type="PIRSF" id="PIRSF035652">
    <property type="entry name" value="CHP02436"/>
    <property type="match status" value="1"/>
</dbReference>
<dbReference type="Gene3D" id="1.20.1440.60">
    <property type="entry name" value="23S rRNA-intervening sequence"/>
    <property type="match status" value="1"/>
</dbReference>
<evidence type="ECO:0008006" key="3">
    <source>
        <dbReference type="Google" id="ProtNLM"/>
    </source>
</evidence>